<evidence type="ECO:0000313" key="3">
    <source>
        <dbReference type="Proteomes" id="UP001295423"/>
    </source>
</evidence>
<evidence type="ECO:0000256" key="1">
    <source>
        <dbReference type="SAM" id="MobiDB-lite"/>
    </source>
</evidence>
<dbReference type="InterPro" id="IPR051412">
    <property type="entry name" value="Formin_Homology_Diaphanous_sf"/>
</dbReference>
<dbReference type="GO" id="GO:0005884">
    <property type="term" value="C:actin filament"/>
    <property type="evidence" value="ECO:0007669"/>
    <property type="project" value="TreeGrafter"/>
</dbReference>
<dbReference type="PANTHER" id="PTHR45691:SF6">
    <property type="entry name" value="PROTEIN DIAPHANOUS"/>
    <property type="match status" value="1"/>
</dbReference>
<organism evidence="2 3">
    <name type="scientific">Cylindrotheca closterium</name>
    <dbReference type="NCBI Taxonomy" id="2856"/>
    <lineage>
        <taxon>Eukaryota</taxon>
        <taxon>Sar</taxon>
        <taxon>Stramenopiles</taxon>
        <taxon>Ochrophyta</taxon>
        <taxon>Bacillariophyta</taxon>
        <taxon>Bacillariophyceae</taxon>
        <taxon>Bacillariophycidae</taxon>
        <taxon>Bacillariales</taxon>
        <taxon>Bacillariaceae</taxon>
        <taxon>Cylindrotheca</taxon>
    </lineage>
</organism>
<feature type="region of interest" description="Disordered" evidence="1">
    <location>
        <begin position="460"/>
        <end position="527"/>
    </location>
</feature>
<dbReference type="SUPFAM" id="SSF48452">
    <property type="entry name" value="TPR-like"/>
    <property type="match status" value="1"/>
</dbReference>
<reference evidence="2" key="1">
    <citation type="submission" date="2023-08" db="EMBL/GenBank/DDBJ databases">
        <authorList>
            <person name="Audoor S."/>
            <person name="Bilcke G."/>
        </authorList>
    </citation>
    <scope>NUCLEOTIDE SEQUENCE</scope>
</reference>
<dbReference type="AlphaFoldDB" id="A0AAD2FTU7"/>
<accession>A0AAD2FTU7</accession>
<feature type="compositionally biased region" description="Pro residues" evidence="1">
    <location>
        <begin position="482"/>
        <end position="527"/>
    </location>
</feature>
<sequence>MEPSSQRNYDPNIVIKAANDKFAAGDLEGGQTLFQMALLNWVDDARELTLDQEQMKEAIATLWVAYAHFLRQAKQFKSATEAYEQAIECPVAGTAGRIWVDYGRFLEERGKDRSAQDMYIRALHTGGGLVQDQQDRALLWNEFLELMRKRNSDLTLSDLQQAIAEQEQATPDAVASNKRLRSDSNDSMVGLQQPDANPSSQQALPQETMSIEESRTHVVTASDVDVEHKALEEITNNAQNDPAFMTAWLVRDGTAAPQPPRPLFSPNPPKLKDPTGKELVGEELALQIIQLLLKQSGPTILQVCRGLWMLQGIKEQQANLGLKKVDEVIATSAKELQSKLDERLSVAGAAQSAVEQMNEAELVAFQQKCNEQRQSFLNNIAWEHRQLLWCQQLLLSRLKVPAFEGTTVDSSEMELQSRVCSLLHAAFFLQQRVGQKAHRTMLGSQEERLKKIVAEGGVKTVSKRKKSRFSPKIAPTTQQQMAPPPPFGGNNIPPPPPPPPQMMYGQPPPQMGGYYPPPPPPAGGSYY</sequence>
<gene>
    <name evidence="2" type="ORF">CYCCA115_LOCUS13261</name>
</gene>
<protein>
    <submittedName>
        <fullName evidence="2">Uncharacterized protein</fullName>
    </submittedName>
</protein>
<comment type="caution">
    <text evidence="2">The sequence shown here is derived from an EMBL/GenBank/DDBJ whole genome shotgun (WGS) entry which is preliminary data.</text>
</comment>
<evidence type="ECO:0000313" key="2">
    <source>
        <dbReference type="EMBL" id="CAJ1951834.1"/>
    </source>
</evidence>
<dbReference type="Proteomes" id="UP001295423">
    <property type="component" value="Unassembled WGS sequence"/>
</dbReference>
<keyword evidence="3" id="KW-1185">Reference proteome</keyword>
<dbReference type="Gene3D" id="1.25.40.10">
    <property type="entry name" value="Tetratricopeptide repeat domain"/>
    <property type="match status" value="1"/>
</dbReference>
<dbReference type="GO" id="GO:0030041">
    <property type="term" value="P:actin filament polymerization"/>
    <property type="evidence" value="ECO:0007669"/>
    <property type="project" value="TreeGrafter"/>
</dbReference>
<name>A0AAD2FTU7_9STRA</name>
<feature type="compositionally biased region" description="Polar residues" evidence="1">
    <location>
        <begin position="194"/>
        <end position="208"/>
    </location>
</feature>
<dbReference type="PANTHER" id="PTHR45691">
    <property type="entry name" value="PROTEIN DIAPHANOUS"/>
    <property type="match status" value="1"/>
</dbReference>
<dbReference type="EMBL" id="CAKOGP040001792">
    <property type="protein sequence ID" value="CAJ1951834.1"/>
    <property type="molecule type" value="Genomic_DNA"/>
</dbReference>
<feature type="region of interest" description="Disordered" evidence="1">
    <location>
        <begin position="166"/>
        <end position="208"/>
    </location>
</feature>
<proteinExistence type="predicted"/>
<dbReference type="InterPro" id="IPR011990">
    <property type="entry name" value="TPR-like_helical_dom_sf"/>
</dbReference>